<dbReference type="Proteomes" id="UP000183760">
    <property type="component" value="Unassembled WGS sequence"/>
</dbReference>
<evidence type="ECO:0008006" key="6">
    <source>
        <dbReference type="Google" id="ProtNLM"/>
    </source>
</evidence>
<dbReference type="EMBL" id="BJXR01000037">
    <property type="protein sequence ID" value="GEN10251.1"/>
    <property type="molecule type" value="Genomic_DNA"/>
</dbReference>
<evidence type="ECO:0000313" key="3">
    <source>
        <dbReference type="EMBL" id="SEU34888.1"/>
    </source>
</evidence>
<dbReference type="STRING" id="1334629.MFUL124B02_14070"/>
<dbReference type="Proteomes" id="UP000321514">
    <property type="component" value="Unassembled WGS sequence"/>
</dbReference>
<gene>
    <name evidence="2" type="ORF">MFU01_52880</name>
    <name evidence="3" type="ORF">SAMN05443572_110147</name>
</gene>
<evidence type="ECO:0000313" key="4">
    <source>
        <dbReference type="Proteomes" id="UP000183760"/>
    </source>
</evidence>
<name>A0A511T7U9_MYXFU</name>
<evidence type="ECO:0000313" key="5">
    <source>
        <dbReference type="Proteomes" id="UP000321514"/>
    </source>
</evidence>
<feature type="signal peptide" evidence="1">
    <location>
        <begin position="1"/>
        <end position="25"/>
    </location>
</feature>
<feature type="chain" id="PRO_5023050517" description="MxcI protein" evidence="1">
    <location>
        <begin position="26"/>
        <end position="408"/>
    </location>
</feature>
<reference evidence="3 4" key="1">
    <citation type="submission" date="2016-10" db="EMBL/GenBank/DDBJ databases">
        <authorList>
            <person name="Varghese N."/>
            <person name="Submissions S."/>
        </authorList>
    </citation>
    <scope>NUCLEOTIDE SEQUENCE [LARGE SCALE GENOMIC DNA]</scope>
    <source>
        <strain evidence="3 4">DSM 16525</strain>
    </source>
</reference>
<accession>A0A511T7U9</accession>
<keyword evidence="4" id="KW-1185">Reference proteome</keyword>
<protein>
    <recommendedName>
        <fullName evidence="6">MxcI protein</fullName>
    </recommendedName>
</protein>
<reference evidence="2 5" key="2">
    <citation type="submission" date="2019-07" db="EMBL/GenBank/DDBJ databases">
        <title>Whole genome shotgun sequence of Myxococcus fulvus NBRC 100333.</title>
        <authorList>
            <person name="Hosoyama A."/>
            <person name="Uohara A."/>
            <person name="Ohji S."/>
            <person name="Ichikawa N."/>
        </authorList>
    </citation>
    <scope>NUCLEOTIDE SEQUENCE [LARGE SCALE GENOMIC DNA]</scope>
    <source>
        <strain evidence="2 5">NBRC 100333</strain>
    </source>
</reference>
<sequence>MSTFRRFATASAATSLLLSSALVGCGDDDKTPPDPTPTEKPAYSLATTVSQTNGAVTYVSLFDSLDVTSLDLTKASEHSGYATIGAVEGQLFVGDGEKPEISRFTVGDDGSLVAAGRISFANYGFTASAPLYLNQFVDSTRAYMSLEESRRVVWNPTTMQISGTADAPGLVREREGLVVKTGFDRARVTRGNDVFQAFYWTDGNYFDFLPTSQIAVYSKTNDSLVKLLDAPCPGLDVATQDEAGNLYFSNWVFSSAAPLLKDGAPDTCVVRIKAGETEIDAAWTRSLSSLVGGRQTAAFRYLGNDVGVVAVFHHENVDITPTTAPGVITGGLHWKLWRVNLATNSATPIDELGFIAGGYYAFNIEGRTFLLLPTADYARTAIWELGVSGTPVKRFEVQGWAYQFLQVR</sequence>
<dbReference type="PROSITE" id="PS51257">
    <property type="entry name" value="PROKAR_LIPOPROTEIN"/>
    <property type="match status" value="1"/>
</dbReference>
<organism evidence="2 5">
    <name type="scientific">Myxococcus fulvus</name>
    <dbReference type="NCBI Taxonomy" id="33"/>
    <lineage>
        <taxon>Bacteria</taxon>
        <taxon>Pseudomonadati</taxon>
        <taxon>Myxococcota</taxon>
        <taxon>Myxococcia</taxon>
        <taxon>Myxococcales</taxon>
        <taxon>Cystobacterineae</taxon>
        <taxon>Myxococcaceae</taxon>
        <taxon>Myxococcus</taxon>
    </lineage>
</organism>
<dbReference type="RefSeq" id="WP_074957769.1">
    <property type="nucleotide sequence ID" value="NZ_BJXR01000037.1"/>
</dbReference>
<evidence type="ECO:0000313" key="2">
    <source>
        <dbReference type="EMBL" id="GEN10251.1"/>
    </source>
</evidence>
<dbReference type="AlphaFoldDB" id="A0A511T7U9"/>
<keyword evidence="1" id="KW-0732">Signal</keyword>
<comment type="caution">
    <text evidence="2">The sequence shown here is derived from an EMBL/GenBank/DDBJ whole genome shotgun (WGS) entry which is preliminary data.</text>
</comment>
<dbReference type="OrthoDB" id="5379593at2"/>
<dbReference type="EMBL" id="FOIB01000010">
    <property type="protein sequence ID" value="SEU34888.1"/>
    <property type="molecule type" value="Genomic_DNA"/>
</dbReference>
<proteinExistence type="predicted"/>
<evidence type="ECO:0000256" key="1">
    <source>
        <dbReference type="SAM" id="SignalP"/>
    </source>
</evidence>